<feature type="domain" description="RES" evidence="1">
    <location>
        <begin position="14"/>
        <end position="140"/>
    </location>
</feature>
<gene>
    <name evidence="2" type="ORF">GCM10010832_08990</name>
</gene>
<dbReference type="EMBL" id="BMGM01000003">
    <property type="protein sequence ID" value="GGE30770.1"/>
    <property type="molecule type" value="Genomic_DNA"/>
</dbReference>
<name>A0ABQ1SDE2_9FLAO</name>
<proteinExistence type="predicted"/>
<organism evidence="2 3">
    <name type="scientific">Psychroflexus planctonicus</name>
    <dbReference type="NCBI Taxonomy" id="1526575"/>
    <lineage>
        <taxon>Bacteria</taxon>
        <taxon>Pseudomonadati</taxon>
        <taxon>Bacteroidota</taxon>
        <taxon>Flavobacteriia</taxon>
        <taxon>Flavobacteriales</taxon>
        <taxon>Flavobacteriaceae</taxon>
        <taxon>Psychroflexus</taxon>
    </lineage>
</organism>
<comment type="caution">
    <text evidence="2">The sequence shown here is derived from an EMBL/GenBank/DDBJ whole genome shotgun (WGS) entry which is preliminary data.</text>
</comment>
<dbReference type="InterPro" id="IPR014914">
    <property type="entry name" value="RES_dom"/>
</dbReference>
<reference evidence="3" key="1">
    <citation type="journal article" date="2019" name="Int. J. Syst. Evol. Microbiol.">
        <title>The Global Catalogue of Microorganisms (GCM) 10K type strain sequencing project: providing services to taxonomists for standard genome sequencing and annotation.</title>
        <authorList>
            <consortium name="The Broad Institute Genomics Platform"/>
            <consortium name="The Broad Institute Genome Sequencing Center for Infectious Disease"/>
            <person name="Wu L."/>
            <person name="Ma J."/>
        </authorList>
    </citation>
    <scope>NUCLEOTIDE SEQUENCE [LARGE SCALE GENOMIC DNA]</scope>
    <source>
        <strain evidence="3">CGMCC 1.12931</strain>
    </source>
</reference>
<protein>
    <recommendedName>
        <fullName evidence="1">RES domain-containing protein</fullName>
    </recommendedName>
</protein>
<evidence type="ECO:0000313" key="2">
    <source>
        <dbReference type="EMBL" id="GGE30770.1"/>
    </source>
</evidence>
<accession>A0ABQ1SDE2</accession>
<sequence>MKLYRLSREKYTRDLTGTGAMLNGGRWNSRNKYALYTAENISLAKLEVAVHLDFDLIPEDYYLIEIEMPDDATLQIIDSAQLLANWDSIPHSESTQRIGDEFLDSQEFLALKVPSAIVKQEFNYILNPIHTSYSKVKVTAIESFQFDHRLFKR</sequence>
<evidence type="ECO:0000259" key="1">
    <source>
        <dbReference type="SMART" id="SM00953"/>
    </source>
</evidence>
<evidence type="ECO:0000313" key="3">
    <source>
        <dbReference type="Proteomes" id="UP000599179"/>
    </source>
</evidence>
<dbReference type="Proteomes" id="UP000599179">
    <property type="component" value="Unassembled WGS sequence"/>
</dbReference>
<dbReference type="Pfam" id="PF08808">
    <property type="entry name" value="RES"/>
    <property type="match status" value="1"/>
</dbReference>
<keyword evidence="3" id="KW-1185">Reference proteome</keyword>
<dbReference type="SMART" id="SM00953">
    <property type="entry name" value="RES"/>
    <property type="match status" value="1"/>
</dbReference>
<dbReference type="RefSeq" id="WP_188457904.1">
    <property type="nucleotide sequence ID" value="NZ_BMGM01000003.1"/>
</dbReference>